<accession>A0A1G7L7C7</accession>
<dbReference type="CDD" id="cd02809">
    <property type="entry name" value="alpha_hydroxyacid_oxid_FMN"/>
    <property type="match status" value="1"/>
</dbReference>
<feature type="binding site" evidence="7">
    <location>
        <position position="283"/>
    </location>
    <ligand>
        <name>glyoxylate</name>
        <dbReference type="ChEBI" id="CHEBI:36655"/>
    </ligand>
</feature>
<organism evidence="9 10">
    <name type="scientific">Sulfitobacter delicatus</name>
    <dbReference type="NCBI Taxonomy" id="218672"/>
    <lineage>
        <taxon>Bacteria</taxon>
        <taxon>Pseudomonadati</taxon>
        <taxon>Pseudomonadota</taxon>
        <taxon>Alphaproteobacteria</taxon>
        <taxon>Rhodobacterales</taxon>
        <taxon>Roseobacteraceae</taxon>
        <taxon>Sulfitobacter</taxon>
    </lineage>
</organism>
<feature type="binding site" evidence="7">
    <location>
        <begin position="332"/>
        <end position="333"/>
    </location>
    <ligand>
        <name>FMN</name>
        <dbReference type="ChEBI" id="CHEBI:58210"/>
    </ligand>
</feature>
<comment type="similarity">
    <text evidence="5">Belongs to the FMN-dependent alpha-hydroxy acid dehydrogenase family.</text>
</comment>
<dbReference type="GO" id="GO:0004459">
    <property type="term" value="F:L-lactate dehydrogenase (NAD+) activity"/>
    <property type="evidence" value="ECO:0007669"/>
    <property type="project" value="TreeGrafter"/>
</dbReference>
<dbReference type="GO" id="GO:0005886">
    <property type="term" value="C:plasma membrane"/>
    <property type="evidence" value="ECO:0007669"/>
    <property type="project" value="TreeGrafter"/>
</dbReference>
<sequence>MDLHATYPALSDLRDRARKRLPKFVWEYLDSATGTEATKHRNRAALDCVGLMPSILHGEFTPDLSIELLGQKMPLPFGMSPLGMSGLIWPDAECHLARAADRAGIPYGLSTVAAASPEDLAPHLGEHGWFQLYPPRDPEIRADMLARAKSAGFTTLVLTVDVPVASRRERQTRSGLTSPPKLTPRLMAQVAARPAWSMGMARRGLPHMEMLDKYTQGTATANLPPTAHVGYLLRTAPDWDYLHWLRDHWDGPLVIKGVLRPEDATALEKAGVDAIWVSNHAGRQFDAAPASAEALPAVRKATALPIIFDSGIESGLDMLRAFALGADFVMLGRAFHFALAALGPRGVDHLIDLLSRDLIANMGQLGARHLRDLPPPFDLTPL</sequence>
<gene>
    <name evidence="9" type="ORF">SAMN04489759_102227</name>
</gene>
<feature type="binding site" evidence="7">
    <location>
        <position position="28"/>
    </location>
    <ligand>
        <name>glyoxylate</name>
        <dbReference type="ChEBI" id="CHEBI:36655"/>
    </ligand>
</feature>
<dbReference type="PANTHER" id="PTHR10578:SF107">
    <property type="entry name" value="2-HYDROXYACID OXIDASE 1"/>
    <property type="match status" value="1"/>
</dbReference>
<reference evidence="10" key="1">
    <citation type="submission" date="2016-10" db="EMBL/GenBank/DDBJ databases">
        <authorList>
            <person name="Varghese N."/>
            <person name="Submissions S."/>
        </authorList>
    </citation>
    <scope>NUCLEOTIDE SEQUENCE [LARGE SCALE GENOMIC DNA]</scope>
    <source>
        <strain evidence="10">DSM 16477</strain>
    </source>
</reference>
<dbReference type="PANTHER" id="PTHR10578">
    <property type="entry name" value="S -2-HYDROXY-ACID OXIDASE-RELATED"/>
    <property type="match status" value="1"/>
</dbReference>
<dbReference type="EMBL" id="FNBP01000002">
    <property type="protein sequence ID" value="SDF45276.1"/>
    <property type="molecule type" value="Genomic_DNA"/>
</dbReference>
<feature type="active site" description="Proton acceptor" evidence="6">
    <location>
        <position position="280"/>
    </location>
</feature>
<keyword evidence="3 7" id="KW-0288">FMN</keyword>
<dbReference type="OrthoDB" id="9770452at2"/>
<dbReference type="PIRSF" id="PIRSF000138">
    <property type="entry name" value="Al-hdrx_acd_dh"/>
    <property type="match status" value="1"/>
</dbReference>
<dbReference type="SUPFAM" id="SSF51395">
    <property type="entry name" value="FMN-linked oxidoreductases"/>
    <property type="match status" value="1"/>
</dbReference>
<dbReference type="InterPro" id="IPR013785">
    <property type="entry name" value="Aldolase_TIM"/>
</dbReference>
<feature type="binding site" evidence="7">
    <location>
        <position position="131"/>
    </location>
    <ligand>
        <name>FMN</name>
        <dbReference type="ChEBI" id="CHEBI:58210"/>
    </ligand>
</feature>
<evidence type="ECO:0000256" key="6">
    <source>
        <dbReference type="PIRSR" id="PIRSR000138-1"/>
    </source>
</evidence>
<feature type="binding site" evidence="7">
    <location>
        <position position="159"/>
    </location>
    <ligand>
        <name>FMN</name>
        <dbReference type="ChEBI" id="CHEBI:58210"/>
    </ligand>
</feature>
<feature type="binding site" evidence="7">
    <location>
        <position position="133"/>
    </location>
    <ligand>
        <name>glyoxylate</name>
        <dbReference type="ChEBI" id="CHEBI:36655"/>
    </ligand>
</feature>
<evidence type="ECO:0000256" key="5">
    <source>
        <dbReference type="ARBA" id="ARBA00024042"/>
    </source>
</evidence>
<feature type="binding site" evidence="7">
    <location>
        <position position="280"/>
    </location>
    <ligand>
        <name>glyoxylate</name>
        <dbReference type="ChEBI" id="CHEBI:36655"/>
    </ligand>
</feature>
<dbReference type="GO" id="GO:0010181">
    <property type="term" value="F:FMN binding"/>
    <property type="evidence" value="ECO:0007669"/>
    <property type="project" value="InterPro"/>
</dbReference>
<evidence type="ECO:0000313" key="10">
    <source>
        <dbReference type="Proteomes" id="UP000199399"/>
    </source>
</evidence>
<dbReference type="STRING" id="218672.SAMN04489759_102227"/>
<feature type="binding site" evidence="7">
    <location>
        <position position="168"/>
    </location>
    <ligand>
        <name>glyoxylate</name>
        <dbReference type="ChEBI" id="CHEBI:36655"/>
    </ligand>
</feature>
<dbReference type="Gene3D" id="3.20.20.70">
    <property type="entry name" value="Aldolase class I"/>
    <property type="match status" value="1"/>
</dbReference>
<comment type="cofactor">
    <cofactor evidence="1">
        <name>FMN</name>
        <dbReference type="ChEBI" id="CHEBI:58210"/>
    </cofactor>
</comment>
<feature type="domain" description="FMN hydroxy acid dehydrogenase" evidence="8">
    <location>
        <begin position="2"/>
        <end position="382"/>
    </location>
</feature>
<proteinExistence type="inferred from homology"/>
<dbReference type="InterPro" id="IPR012133">
    <property type="entry name" value="Alpha-hydoxy_acid_DH_FMN"/>
</dbReference>
<feature type="binding site" evidence="7">
    <location>
        <position position="278"/>
    </location>
    <ligand>
        <name>FMN</name>
        <dbReference type="ChEBI" id="CHEBI:58210"/>
    </ligand>
</feature>
<dbReference type="Proteomes" id="UP000199399">
    <property type="component" value="Unassembled WGS sequence"/>
</dbReference>
<dbReference type="RefSeq" id="WP_093739577.1">
    <property type="nucleotide sequence ID" value="NZ_FNBP01000002.1"/>
</dbReference>
<dbReference type="GO" id="GO:0009060">
    <property type="term" value="P:aerobic respiration"/>
    <property type="evidence" value="ECO:0007669"/>
    <property type="project" value="TreeGrafter"/>
</dbReference>
<evidence type="ECO:0000256" key="7">
    <source>
        <dbReference type="PIRSR" id="PIRSR000138-2"/>
    </source>
</evidence>
<protein>
    <submittedName>
        <fullName evidence="9">L-lactate dehydrogenase (Cytochrome)</fullName>
    </submittedName>
</protein>
<feature type="binding site" evidence="7">
    <location>
        <position position="256"/>
    </location>
    <ligand>
        <name>FMN</name>
        <dbReference type="ChEBI" id="CHEBI:58210"/>
    </ligand>
</feature>
<evidence type="ECO:0000256" key="1">
    <source>
        <dbReference type="ARBA" id="ARBA00001917"/>
    </source>
</evidence>
<evidence type="ECO:0000256" key="3">
    <source>
        <dbReference type="ARBA" id="ARBA00022643"/>
    </source>
</evidence>
<dbReference type="InterPro" id="IPR037396">
    <property type="entry name" value="FMN_HAD"/>
</dbReference>
<name>A0A1G7L7C7_9RHOB</name>
<dbReference type="PROSITE" id="PS51349">
    <property type="entry name" value="FMN_HYDROXY_ACID_DH_2"/>
    <property type="match status" value="1"/>
</dbReference>
<evidence type="ECO:0000256" key="4">
    <source>
        <dbReference type="ARBA" id="ARBA00023002"/>
    </source>
</evidence>
<evidence type="ECO:0000313" key="9">
    <source>
        <dbReference type="EMBL" id="SDF45276.1"/>
    </source>
</evidence>
<dbReference type="InterPro" id="IPR000262">
    <property type="entry name" value="FMN-dep_DH"/>
</dbReference>
<dbReference type="AlphaFoldDB" id="A0A1G7L7C7"/>
<evidence type="ECO:0000256" key="2">
    <source>
        <dbReference type="ARBA" id="ARBA00022630"/>
    </source>
</evidence>
<keyword evidence="10" id="KW-1185">Reference proteome</keyword>
<feature type="binding site" evidence="7">
    <location>
        <position position="110"/>
    </location>
    <ligand>
        <name>FMN</name>
        <dbReference type="ChEBI" id="CHEBI:58210"/>
    </ligand>
</feature>
<evidence type="ECO:0000259" key="8">
    <source>
        <dbReference type="PROSITE" id="PS51349"/>
    </source>
</evidence>
<feature type="binding site" evidence="7">
    <location>
        <begin position="81"/>
        <end position="83"/>
    </location>
    <ligand>
        <name>FMN</name>
        <dbReference type="ChEBI" id="CHEBI:58210"/>
    </ligand>
</feature>
<dbReference type="Pfam" id="PF01070">
    <property type="entry name" value="FMN_dh"/>
    <property type="match status" value="1"/>
</dbReference>
<keyword evidence="2 7" id="KW-0285">Flavoprotein</keyword>
<keyword evidence="4" id="KW-0560">Oxidoreductase</keyword>